<dbReference type="PANTHER" id="PTHR43280:SF32">
    <property type="entry name" value="TRANSCRIPTIONAL REGULATORY PROTEIN"/>
    <property type="match status" value="1"/>
</dbReference>
<dbReference type="EMBL" id="VENJ01000017">
    <property type="protein sequence ID" value="MTJ05269.1"/>
    <property type="molecule type" value="Genomic_DNA"/>
</dbReference>
<dbReference type="Pfam" id="PF12833">
    <property type="entry name" value="HTH_18"/>
    <property type="match status" value="1"/>
</dbReference>
<gene>
    <name evidence="5" type="ORF">FH759_11340</name>
</gene>
<keyword evidence="1" id="KW-0805">Transcription regulation</keyword>
<dbReference type="GO" id="GO:0003700">
    <property type="term" value="F:DNA-binding transcription factor activity"/>
    <property type="evidence" value="ECO:0007669"/>
    <property type="project" value="InterPro"/>
</dbReference>
<dbReference type="InterPro" id="IPR009057">
    <property type="entry name" value="Homeodomain-like_sf"/>
</dbReference>
<dbReference type="Proteomes" id="UP000483078">
    <property type="component" value="Unassembled WGS sequence"/>
</dbReference>
<dbReference type="SUPFAM" id="SSF46689">
    <property type="entry name" value="Homeodomain-like"/>
    <property type="match status" value="1"/>
</dbReference>
<evidence type="ECO:0000256" key="1">
    <source>
        <dbReference type="ARBA" id="ARBA00023015"/>
    </source>
</evidence>
<name>A0A7C9HBI2_9RHOB</name>
<reference evidence="5 6" key="1">
    <citation type="submission" date="2019-06" db="EMBL/GenBank/DDBJ databases">
        <title>Enrichment of Autotrophic Halophilic Microorganisms from Red Sea Brine Pool Using Microbial Electrosynthesis System.</title>
        <authorList>
            <person name="Alqahtani M.F."/>
            <person name="Bajracharya S."/>
            <person name="Katuri K.P."/>
            <person name="Ali M."/>
            <person name="Saikaly P.E."/>
        </authorList>
    </citation>
    <scope>NUCLEOTIDE SEQUENCE [LARGE SCALE GENOMIC DNA]</scope>
    <source>
        <strain evidence="5">MES6</strain>
    </source>
</reference>
<accession>A0A7C9HBI2</accession>
<evidence type="ECO:0000259" key="4">
    <source>
        <dbReference type="PROSITE" id="PS01124"/>
    </source>
</evidence>
<dbReference type="InterPro" id="IPR018060">
    <property type="entry name" value="HTH_AraC"/>
</dbReference>
<dbReference type="PROSITE" id="PS01124">
    <property type="entry name" value="HTH_ARAC_FAMILY_2"/>
    <property type="match status" value="1"/>
</dbReference>
<evidence type="ECO:0000313" key="5">
    <source>
        <dbReference type="EMBL" id="MTJ05269.1"/>
    </source>
</evidence>
<sequence length="270" mass="29367">MNASYVVPRISIQSIAQLAKGSSWRLGLQHVHESDLLLWVTKGQGLAVVQGVRKGVGIHNALFIPAGHLFSLDLGKQGFGLAIQLPARSGIGLPDEAQHLRVRDVHAQAEITSIVEDMQREQAGNRPFSDECVMADAIRLSVWLRRQMIEMGDADERSAGSEAAKRLSQAFCALVARDFNTGKPMADYATDLGVTPTHLTRSCREASGMTASEILTQCTLHAARELIETSDHPLQNIGQALGFGSAAYFSRFVQHQTGHPPSALRRNARP</sequence>
<dbReference type="SMART" id="SM00342">
    <property type="entry name" value="HTH_ARAC"/>
    <property type="match status" value="1"/>
</dbReference>
<evidence type="ECO:0000256" key="3">
    <source>
        <dbReference type="ARBA" id="ARBA00023163"/>
    </source>
</evidence>
<evidence type="ECO:0000313" key="6">
    <source>
        <dbReference type="Proteomes" id="UP000483078"/>
    </source>
</evidence>
<organism evidence="5 6">
    <name type="scientific">Sediminimonas qiaohouensis</name>
    <dbReference type="NCBI Taxonomy" id="552061"/>
    <lineage>
        <taxon>Bacteria</taxon>
        <taxon>Pseudomonadati</taxon>
        <taxon>Pseudomonadota</taxon>
        <taxon>Alphaproteobacteria</taxon>
        <taxon>Rhodobacterales</taxon>
        <taxon>Roseobacteraceae</taxon>
        <taxon>Sediminimonas</taxon>
    </lineage>
</organism>
<protein>
    <submittedName>
        <fullName evidence="5">Helix-turn-helix transcriptional regulator</fullName>
    </submittedName>
</protein>
<dbReference type="GO" id="GO:0043565">
    <property type="term" value="F:sequence-specific DNA binding"/>
    <property type="evidence" value="ECO:0007669"/>
    <property type="project" value="InterPro"/>
</dbReference>
<proteinExistence type="predicted"/>
<dbReference type="AlphaFoldDB" id="A0A7C9HBI2"/>
<keyword evidence="3" id="KW-0804">Transcription</keyword>
<dbReference type="PANTHER" id="PTHR43280">
    <property type="entry name" value="ARAC-FAMILY TRANSCRIPTIONAL REGULATOR"/>
    <property type="match status" value="1"/>
</dbReference>
<dbReference type="RefSeq" id="WP_273250085.1">
    <property type="nucleotide sequence ID" value="NZ_VENJ01000017.1"/>
</dbReference>
<keyword evidence="2" id="KW-0238">DNA-binding</keyword>
<feature type="domain" description="HTH araC/xylS-type" evidence="4">
    <location>
        <begin position="169"/>
        <end position="267"/>
    </location>
</feature>
<comment type="caution">
    <text evidence="5">The sequence shown here is derived from an EMBL/GenBank/DDBJ whole genome shotgun (WGS) entry which is preliminary data.</text>
</comment>
<dbReference type="Gene3D" id="1.10.10.60">
    <property type="entry name" value="Homeodomain-like"/>
    <property type="match status" value="1"/>
</dbReference>
<evidence type="ECO:0000256" key="2">
    <source>
        <dbReference type="ARBA" id="ARBA00023125"/>
    </source>
</evidence>